<name>A0ACC1M080_9FUNG</name>
<evidence type="ECO:0000313" key="2">
    <source>
        <dbReference type="Proteomes" id="UP001139981"/>
    </source>
</evidence>
<gene>
    <name evidence="1" type="ORF">IWW38_004177</name>
</gene>
<reference evidence="1" key="1">
    <citation type="submission" date="2022-07" db="EMBL/GenBank/DDBJ databases">
        <title>Phylogenomic reconstructions and comparative analyses of Kickxellomycotina fungi.</title>
        <authorList>
            <person name="Reynolds N.K."/>
            <person name="Stajich J.E."/>
            <person name="Barry K."/>
            <person name="Grigoriev I.V."/>
            <person name="Crous P."/>
            <person name="Smith M.E."/>
        </authorList>
    </citation>
    <scope>NUCLEOTIDE SEQUENCE</scope>
    <source>
        <strain evidence="1">CBS 190363</strain>
    </source>
</reference>
<accession>A0ACC1M080</accession>
<feature type="non-terminal residue" evidence="1">
    <location>
        <position position="158"/>
    </location>
</feature>
<keyword evidence="2" id="KW-1185">Reference proteome</keyword>
<proteinExistence type="predicted"/>
<organism evidence="1 2">
    <name type="scientific">Coemansia aciculifera</name>
    <dbReference type="NCBI Taxonomy" id="417176"/>
    <lineage>
        <taxon>Eukaryota</taxon>
        <taxon>Fungi</taxon>
        <taxon>Fungi incertae sedis</taxon>
        <taxon>Zoopagomycota</taxon>
        <taxon>Kickxellomycotina</taxon>
        <taxon>Kickxellomycetes</taxon>
        <taxon>Kickxellales</taxon>
        <taxon>Kickxellaceae</taxon>
        <taxon>Coemansia</taxon>
    </lineage>
</organism>
<comment type="caution">
    <text evidence="1">The sequence shown here is derived from an EMBL/GenBank/DDBJ whole genome shotgun (WGS) entry which is preliminary data.</text>
</comment>
<dbReference type="EMBL" id="JANBVB010001386">
    <property type="protein sequence ID" value="KAJ2890364.1"/>
    <property type="molecule type" value="Genomic_DNA"/>
</dbReference>
<protein>
    <submittedName>
        <fullName evidence="1">Uncharacterized protein</fullName>
    </submittedName>
</protein>
<dbReference type="Proteomes" id="UP001139981">
    <property type="component" value="Unassembled WGS sequence"/>
</dbReference>
<evidence type="ECO:0000313" key="1">
    <source>
        <dbReference type="EMBL" id="KAJ2890364.1"/>
    </source>
</evidence>
<sequence>MPLFGKRKPKLGAAISDAAGDARAYDKLYDAFSKHPDAPAETLEYVMENVVAKQQPKEPKLRNRLLPHSSKSSSPESSGGAGNINRSISYLTVLHGVVWSFPREMSMLFADPDTGALLYKVITSTYIPVTVRETLLCMVSNWCILFRESVGARLNLEG</sequence>